<dbReference type="GO" id="GO:0005886">
    <property type="term" value="C:plasma membrane"/>
    <property type="evidence" value="ECO:0007669"/>
    <property type="project" value="UniProtKB-SubCell"/>
</dbReference>
<feature type="region of interest" description="Disordered" evidence="12">
    <location>
        <begin position="1"/>
        <end position="25"/>
    </location>
</feature>
<keyword evidence="14" id="KW-1185">Reference proteome</keyword>
<protein>
    <recommendedName>
        <fullName evidence="2">non-specific serine/threonine protein kinase</fullName>
        <ecNumber evidence="2">2.7.11.1</ecNumber>
    </recommendedName>
</protein>
<evidence type="ECO:0000256" key="10">
    <source>
        <dbReference type="ARBA" id="ARBA00047899"/>
    </source>
</evidence>
<dbReference type="PANTHER" id="PTHR47982">
    <property type="entry name" value="PROLINE-RICH RECEPTOR-LIKE PROTEIN KINASE PERK4"/>
    <property type="match status" value="1"/>
</dbReference>
<evidence type="ECO:0000256" key="5">
    <source>
        <dbReference type="ARBA" id="ARBA00022692"/>
    </source>
</evidence>
<dbReference type="OrthoDB" id="778574at2759"/>
<keyword evidence="3" id="KW-0418">Kinase</keyword>
<dbReference type="EC" id="2.7.11.1" evidence="2"/>
<dbReference type="Proteomes" id="UP000479710">
    <property type="component" value="Unassembled WGS sequence"/>
</dbReference>
<proteinExistence type="predicted"/>
<evidence type="ECO:0000256" key="2">
    <source>
        <dbReference type="ARBA" id="ARBA00012513"/>
    </source>
</evidence>
<keyword evidence="7" id="KW-0067">ATP-binding</keyword>
<accession>A0A6G1CUW1</accession>
<evidence type="ECO:0000256" key="9">
    <source>
        <dbReference type="ARBA" id="ARBA00023136"/>
    </source>
</evidence>
<evidence type="ECO:0000313" key="13">
    <source>
        <dbReference type="EMBL" id="KAF0903946.1"/>
    </source>
</evidence>
<evidence type="ECO:0000256" key="8">
    <source>
        <dbReference type="ARBA" id="ARBA00022989"/>
    </source>
</evidence>
<keyword evidence="3" id="KW-0723">Serine/threonine-protein kinase</keyword>
<dbReference type="GO" id="GO:0004674">
    <property type="term" value="F:protein serine/threonine kinase activity"/>
    <property type="evidence" value="ECO:0007669"/>
    <property type="project" value="UniProtKB-KW"/>
</dbReference>
<evidence type="ECO:0000256" key="7">
    <source>
        <dbReference type="ARBA" id="ARBA00022840"/>
    </source>
</evidence>
<dbReference type="EMBL" id="SPHZ02000008">
    <property type="protein sequence ID" value="KAF0903946.1"/>
    <property type="molecule type" value="Genomic_DNA"/>
</dbReference>
<keyword evidence="6" id="KW-0547">Nucleotide-binding</keyword>
<sequence length="111" mass="12204">MGCCFSSEGGDESRKESAERSQITPDETVASEMVVNLDTTHAEVISNHGLERLIHGQSFTYTELYAATGGFSDDRFLGEGGFGHVYKGMLDDTSWVLDVYIYIHTCNSLVV</sequence>
<evidence type="ECO:0000256" key="12">
    <source>
        <dbReference type="SAM" id="MobiDB-lite"/>
    </source>
</evidence>
<evidence type="ECO:0000256" key="3">
    <source>
        <dbReference type="ARBA" id="ARBA00022527"/>
    </source>
</evidence>
<reference evidence="13 14" key="1">
    <citation type="submission" date="2019-11" db="EMBL/GenBank/DDBJ databases">
        <title>Whole genome sequence of Oryza granulata.</title>
        <authorList>
            <person name="Li W."/>
        </authorList>
    </citation>
    <scope>NUCLEOTIDE SEQUENCE [LARGE SCALE GENOMIC DNA]</scope>
    <source>
        <strain evidence="14">cv. Menghai</strain>
        <tissue evidence="13">Leaf</tissue>
    </source>
</reference>
<keyword evidence="4" id="KW-0808">Transferase</keyword>
<dbReference type="AlphaFoldDB" id="A0A6G1CUW1"/>
<dbReference type="SUPFAM" id="SSF56112">
    <property type="entry name" value="Protein kinase-like (PK-like)"/>
    <property type="match status" value="1"/>
</dbReference>
<gene>
    <name evidence="13" type="ORF">E2562_030082</name>
</gene>
<evidence type="ECO:0000313" key="14">
    <source>
        <dbReference type="Proteomes" id="UP000479710"/>
    </source>
</evidence>
<evidence type="ECO:0000256" key="1">
    <source>
        <dbReference type="ARBA" id="ARBA00004162"/>
    </source>
</evidence>
<comment type="caution">
    <text evidence="13">The sequence shown here is derived from an EMBL/GenBank/DDBJ whole genome shotgun (WGS) entry which is preliminary data.</text>
</comment>
<dbReference type="InterPro" id="IPR011009">
    <property type="entry name" value="Kinase-like_dom_sf"/>
</dbReference>
<evidence type="ECO:0000256" key="11">
    <source>
        <dbReference type="ARBA" id="ARBA00048679"/>
    </source>
</evidence>
<keyword evidence="8" id="KW-1133">Transmembrane helix</keyword>
<dbReference type="GO" id="GO:0005524">
    <property type="term" value="F:ATP binding"/>
    <property type="evidence" value="ECO:0007669"/>
    <property type="project" value="UniProtKB-KW"/>
</dbReference>
<dbReference type="Gene3D" id="3.30.200.20">
    <property type="entry name" value="Phosphorylase Kinase, domain 1"/>
    <property type="match status" value="1"/>
</dbReference>
<evidence type="ECO:0000256" key="4">
    <source>
        <dbReference type="ARBA" id="ARBA00022679"/>
    </source>
</evidence>
<keyword evidence="5" id="KW-0812">Transmembrane</keyword>
<dbReference type="InterPro" id="IPR047117">
    <property type="entry name" value="PERK1-13-like"/>
</dbReference>
<name>A0A6G1CUW1_9ORYZ</name>
<comment type="subcellular location">
    <subcellularLocation>
        <location evidence="1">Cell membrane</location>
        <topology evidence="1">Single-pass membrane protein</topology>
    </subcellularLocation>
</comment>
<comment type="catalytic activity">
    <reaction evidence="10">
        <text>L-threonyl-[protein] + ATP = O-phospho-L-threonyl-[protein] + ADP + H(+)</text>
        <dbReference type="Rhea" id="RHEA:46608"/>
        <dbReference type="Rhea" id="RHEA-COMP:11060"/>
        <dbReference type="Rhea" id="RHEA-COMP:11605"/>
        <dbReference type="ChEBI" id="CHEBI:15378"/>
        <dbReference type="ChEBI" id="CHEBI:30013"/>
        <dbReference type="ChEBI" id="CHEBI:30616"/>
        <dbReference type="ChEBI" id="CHEBI:61977"/>
        <dbReference type="ChEBI" id="CHEBI:456216"/>
        <dbReference type="EC" id="2.7.11.1"/>
    </reaction>
</comment>
<comment type="catalytic activity">
    <reaction evidence="11">
        <text>L-seryl-[protein] + ATP = O-phospho-L-seryl-[protein] + ADP + H(+)</text>
        <dbReference type="Rhea" id="RHEA:17989"/>
        <dbReference type="Rhea" id="RHEA-COMP:9863"/>
        <dbReference type="Rhea" id="RHEA-COMP:11604"/>
        <dbReference type="ChEBI" id="CHEBI:15378"/>
        <dbReference type="ChEBI" id="CHEBI:29999"/>
        <dbReference type="ChEBI" id="CHEBI:30616"/>
        <dbReference type="ChEBI" id="CHEBI:83421"/>
        <dbReference type="ChEBI" id="CHEBI:456216"/>
        <dbReference type="EC" id="2.7.11.1"/>
    </reaction>
</comment>
<organism evidence="13 14">
    <name type="scientific">Oryza meyeriana var. granulata</name>
    <dbReference type="NCBI Taxonomy" id="110450"/>
    <lineage>
        <taxon>Eukaryota</taxon>
        <taxon>Viridiplantae</taxon>
        <taxon>Streptophyta</taxon>
        <taxon>Embryophyta</taxon>
        <taxon>Tracheophyta</taxon>
        <taxon>Spermatophyta</taxon>
        <taxon>Magnoliopsida</taxon>
        <taxon>Liliopsida</taxon>
        <taxon>Poales</taxon>
        <taxon>Poaceae</taxon>
        <taxon>BOP clade</taxon>
        <taxon>Oryzoideae</taxon>
        <taxon>Oryzeae</taxon>
        <taxon>Oryzinae</taxon>
        <taxon>Oryza</taxon>
        <taxon>Oryza meyeriana</taxon>
    </lineage>
</organism>
<evidence type="ECO:0000256" key="6">
    <source>
        <dbReference type="ARBA" id="ARBA00022741"/>
    </source>
</evidence>
<keyword evidence="9" id="KW-0472">Membrane</keyword>